<dbReference type="Pfam" id="PF13640">
    <property type="entry name" value="2OG-FeII_Oxy_3"/>
    <property type="match status" value="1"/>
</dbReference>
<dbReference type="GO" id="GO:0031418">
    <property type="term" value="F:L-ascorbic acid binding"/>
    <property type="evidence" value="ECO:0007669"/>
    <property type="project" value="InterPro"/>
</dbReference>
<evidence type="ECO:0000313" key="7">
    <source>
        <dbReference type="EMBL" id="GMI27824.1"/>
    </source>
</evidence>
<reference evidence="7" key="1">
    <citation type="submission" date="2022-07" db="EMBL/GenBank/DDBJ databases">
        <title>Genome analysis of Parmales, a sister group of diatoms, reveals the evolutionary specialization of diatoms from phago-mixotrophs to photoautotrophs.</title>
        <authorList>
            <person name="Ban H."/>
            <person name="Sato S."/>
            <person name="Yoshikawa S."/>
            <person name="Kazumasa Y."/>
            <person name="Nakamura Y."/>
            <person name="Ichinomiya M."/>
            <person name="Saitoh K."/>
            <person name="Sato N."/>
            <person name="Blanc-Mathieu R."/>
            <person name="Endo H."/>
            <person name="Kuwata A."/>
            <person name="Ogata H."/>
        </authorList>
    </citation>
    <scope>NUCLEOTIDE SEQUENCE</scope>
</reference>
<dbReference type="GO" id="GO:0005506">
    <property type="term" value="F:iron ion binding"/>
    <property type="evidence" value="ECO:0007669"/>
    <property type="project" value="InterPro"/>
</dbReference>
<evidence type="ECO:0000256" key="1">
    <source>
        <dbReference type="ARBA" id="ARBA00001961"/>
    </source>
</evidence>
<keyword evidence="3" id="KW-0223">Dioxygenase</keyword>
<dbReference type="InterPro" id="IPR044862">
    <property type="entry name" value="Pro_4_hyd_alph_FE2OG_OXY"/>
</dbReference>
<organism evidence="7 8">
    <name type="scientific">Triparma retinervis</name>
    <dbReference type="NCBI Taxonomy" id="2557542"/>
    <lineage>
        <taxon>Eukaryota</taxon>
        <taxon>Sar</taxon>
        <taxon>Stramenopiles</taxon>
        <taxon>Ochrophyta</taxon>
        <taxon>Bolidophyceae</taxon>
        <taxon>Parmales</taxon>
        <taxon>Triparmaceae</taxon>
        <taxon>Triparma</taxon>
    </lineage>
</organism>
<gene>
    <name evidence="7" type="ORF">TrRE_jg514</name>
</gene>
<evidence type="ECO:0000313" key="8">
    <source>
        <dbReference type="Proteomes" id="UP001165082"/>
    </source>
</evidence>
<feature type="domain" description="Fe2OG dioxygenase" evidence="6">
    <location>
        <begin position="81"/>
        <end position="185"/>
    </location>
</feature>
<comment type="caution">
    <text evidence="7">The sequence shown here is derived from an EMBL/GenBank/DDBJ whole genome shotgun (WGS) entry which is preliminary data.</text>
</comment>
<dbReference type="Gene3D" id="2.60.120.620">
    <property type="entry name" value="q2cbj1_9rhob like domain"/>
    <property type="match status" value="1"/>
</dbReference>
<dbReference type="EMBL" id="BRXZ01008545">
    <property type="protein sequence ID" value="GMI27824.1"/>
    <property type="molecule type" value="Genomic_DNA"/>
</dbReference>
<dbReference type="GO" id="GO:0005783">
    <property type="term" value="C:endoplasmic reticulum"/>
    <property type="evidence" value="ECO:0007669"/>
    <property type="project" value="TreeGrafter"/>
</dbReference>
<evidence type="ECO:0000259" key="6">
    <source>
        <dbReference type="PROSITE" id="PS51471"/>
    </source>
</evidence>
<evidence type="ECO:0000256" key="5">
    <source>
        <dbReference type="ARBA" id="ARBA00023004"/>
    </source>
</evidence>
<dbReference type="OrthoDB" id="69177at2759"/>
<keyword evidence="4" id="KW-0560">Oxidoreductase</keyword>
<accession>A0A9W7FYN5</accession>
<dbReference type="PROSITE" id="PS51471">
    <property type="entry name" value="FE2OG_OXY"/>
    <property type="match status" value="1"/>
</dbReference>
<protein>
    <recommendedName>
        <fullName evidence="6">Fe2OG dioxygenase domain-containing protein</fullName>
    </recommendedName>
</protein>
<evidence type="ECO:0000256" key="3">
    <source>
        <dbReference type="ARBA" id="ARBA00022964"/>
    </source>
</evidence>
<keyword evidence="5" id="KW-0408">Iron</keyword>
<dbReference type="GO" id="GO:0004656">
    <property type="term" value="F:procollagen-proline 4-dioxygenase activity"/>
    <property type="evidence" value="ECO:0007669"/>
    <property type="project" value="TreeGrafter"/>
</dbReference>
<dbReference type="InterPro" id="IPR045054">
    <property type="entry name" value="P4HA-like"/>
</dbReference>
<keyword evidence="2" id="KW-0479">Metal-binding</keyword>
<comment type="cofactor">
    <cofactor evidence="1">
        <name>L-ascorbate</name>
        <dbReference type="ChEBI" id="CHEBI:38290"/>
    </cofactor>
</comment>
<dbReference type="AlphaFoldDB" id="A0A9W7FYN5"/>
<dbReference type="SMART" id="SM00702">
    <property type="entry name" value="P4Hc"/>
    <property type="match status" value="1"/>
</dbReference>
<keyword evidence="8" id="KW-1185">Reference proteome</keyword>
<name>A0A9W7FYN5_9STRA</name>
<evidence type="ECO:0000256" key="2">
    <source>
        <dbReference type="ARBA" id="ARBA00022723"/>
    </source>
</evidence>
<proteinExistence type="predicted"/>
<evidence type="ECO:0000256" key="4">
    <source>
        <dbReference type="ARBA" id="ARBA00023002"/>
    </source>
</evidence>
<dbReference type="InterPro" id="IPR005123">
    <property type="entry name" value="Oxoglu/Fe-dep_dioxygenase_dom"/>
</dbReference>
<sequence length="199" mass="22481">SREECRYLIECSEAVGYETATVSTNTGKAAIVIRNYRRSDRCMIDSDQIAGEVFGRIQHLLPDPSQILLLKNETRRWQLDSINPRLRFLRYDEGGFFDKHGDGNFKDKGSDGAPRRSFVTIQIYLNDGGGEDFEGGGTSFWGPNNESTTCVPEAGKVLLFSHPHLHSGDLLESGRKYAIRSDVMYKSVAIMRRGKKDRR</sequence>
<dbReference type="Proteomes" id="UP001165082">
    <property type="component" value="Unassembled WGS sequence"/>
</dbReference>
<feature type="non-terminal residue" evidence="7">
    <location>
        <position position="1"/>
    </location>
</feature>
<dbReference type="PANTHER" id="PTHR10869:SF241">
    <property type="entry name" value="FE2OG DIOXYGENASE DOMAIN-CONTAINING PROTEIN"/>
    <property type="match status" value="1"/>
</dbReference>
<dbReference type="PANTHER" id="PTHR10869">
    <property type="entry name" value="PROLYL 4-HYDROXYLASE ALPHA SUBUNIT"/>
    <property type="match status" value="1"/>
</dbReference>
<dbReference type="InterPro" id="IPR006620">
    <property type="entry name" value="Pro_4_hyd_alph"/>
</dbReference>